<evidence type="ECO:0000313" key="2">
    <source>
        <dbReference type="EMBL" id="KAJ1116778.1"/>
    </source>
</evidence>
<dbReference type="EMBL" id="JANPWB010000012">
    <property type="protein sequence ID" value="KAJ1116778.1"/>
    <property type="molecule type" value="Genomic_DNA"/>
</dbReference>
<protein>
    <submittedName>
        <fullName evidence="2">Uncharacterized protein</fullName>
    </submittedName>
</protein>
<organism evidence="2 3">
    <name type="scientific">Pleurodeles waltl</name>
    <name type="common">Iberian ribbed newt</name>
    <dbReference type="NCBI Taxonomy" id="8319"/>
    <lineage>
        <taxon>Eukaryota</taxon>
        <taxon>Metazoa</taxon>
        <taxon>Chordata</taxon>
        <taxon>Craniata</taxon>
        <taxon>Vertebrata</taxon>
        <taxon>Euteleostomi</taxon>
        <taxon>Amphibia</taxon>
        <taxon>Batrachia</taxon>
        <taxon>Caudata</taxon>
        <taxon>Salamandroidea</taxon>
        <taxon>Salamandridae</taxon>
        <taxon>Pleurodelinae</taxon>
        <taxon>Pleurodeles</taxon>
    </lineage>
</organism>
<name>A0AAV7NQW7_PLEWA</name>
<dbReference type="AlphaFoldDB" id="A0AAV7NQW7"/>
<proteinExistence type="predicted"/>
<evidence type="ECO:0000256" key="1">
    <source>
        <dbReference type="SAM" id="MobiDB-lite"/>
    </source>
</evidence>
<reference evidence="2" key="1">
    <citation type="journal article" date="2022" name="bioRxiv">
        <title>Sequencing and chromosome-scale assembly of the giantPleurodeles waltlgenome.</title>
        <authorList>
            <person name="Brown T."/>
            <person name="Elewa A."/>
            <person name="Iarovenko S."/>
            <person name="Subramanian E."/>
            <person name="Araus A.J."/>
            <person name="Petzold A."/>
            <person name="Susuki M."/>
            <person name="Suzuki K.-i.T."/>
            <person name="Hayashi T."/>
            <person name="Toyoda A."/>
            <person name="Oliveira C."/>
            <person name="Osipova E."/>
            <person name="Leigh N.D."/>
            <person name="Simon A."/>
            <person name="Yun M.H."/>
        </authorList>
    </citation>
    <scope>NUCLEOTIDE SEQUENCE</scope>
    <source>
        <strain evidence="2">20211129_DDA</strain>
        <tissue evidence="2">Liver</tissue>
    </source>
</reference>
<evidence type="ECO:0000313" key="3">
    <source>
        <dbReference type="Proteomes" id="UP001066276"/>
    </source>
</evidence>
<gene>
    <name evidence="2" type="ORF">NDU88_004984</name>
</gene>
<comment type="caution">
    <text evidence="2">The sequence shown here is derived from an EMBL/GenBank/DDBJ whole genome shotgun (WGS) entry which is preliminary data.</text>
</comment>
<feature type="region of interest" description="Disordered" evidence="1">
    <location>
        <begin position="122"/>
        <end position="147"/>
    </location>
</feature>
<keyword evidence="3" id="KW-1185">Reference proteome</keyword>
<dbReference type="Proteomes" id="UP001066276">
    <property type="component" value="Chromosome 8"/>
</dbReference>
<sequence>MSVKAGVRFDSFLVSKKSVILACRRRDPGTETALRDQLDLELLVGGISSQCHCPHQVQNSSTLPLSLSLPPFCLKYVQCLRDVSQAHSCKSHSFLTAFPRAAAACCTVAPLATLRERLMPRRPLPDGTLHPSLAPSAPLSVRTGPHE</sequence>
<accession>A0AAV7NQW7</accession>